<keyword evidence="1" id="KW-1277">Toxin-antitoxin system</keyword>
<gene>
    <name evidence="2" type="ORF">BVU17_18575</name>
</gene>
<reference evidence="2 3" key="1">
    <citation type="submission" date="2017-01" db="EMBL/GenBank/DDBJ databases">
        <title>A Red Light-Sensitive Sensory Rhodopsin I From Haloarcula taiwanensis, A New Haloarchaeon Isolated From Taiwan.</title>
        <authorList>
            <person name="Yang C.-S."/>
            <person name="Han Y.-A."/>
            <person name="Chen P.-C."/>
            <person name="Ng W.V."/>
            <person name="Chen T.-W."/>
        </authorList>
    </citation>
    <scope>NUCLEOTIDE SEQUENCE [LARGE SCALE GENOMIC DNA]</scope>
    <source>
        <strain evidence="2 3">Taiwanensis</strain>
        <plasmid evidence="2 3">pNYT2</plasmid>
    </source>
</reference>
<protein>
    <recommendedName>
        <fullName evidence="4">Cytotoxic translational repressor of toxin-antitoxin stability system</fullName>
    </recommendedName>
</protein>
<dbReference type="KEGG" id="hta:BVU17_18575"/>
<dbReference type="Gene3D" id="3.30.2310.20">
    <property type="entry name" value="RelE-like"/>
    <property type="match status" value="1"/>
</dbReference>
<dbReference type="AlphaFoldDB" id="A0A2H5A4A6"/>
<dbReference type="OrthoDB" id="97626at2157"/>
<sequence>MADVLLAESATDELASFQPDMEQRIRDKLKQAGENPDHYLERLQGRKTFKLKIGREYRAEIDWDKNESVLRVLRIGHRDGFYDS</sequence>
<evidence type="ECO:0000256" key="1">
    <source>
        <dbReference type="ARBA" id="ARBA00022649"/>
    </source>
</evidence>
<proteinExistence type="predicted"/>
<dbReference type="InterPro" id="IPR035093">
    <property type="entry name" value="RelE/ParE_toxin_dom_sf"/>
</dbReference>
<dbReference type="Proteomes" id="UP000242917">
    <property type="component" value="Plasmid pNYT2"/>
</dbReference>
<geneLocation type="plasmid" evidence="2 3">
    <name>pNYT2</name>
</geneLocation>
<keyword evidence="3" id="KW-1185">Reference proteome</keyword>
<organism evidence="2 3">
    <name type="scientific">Haloarcula taiwanensis</name>
    <dbReference type="NCBI Taxonomy" id="1932004"/>
    <lineage>
        <taxon>Archaea</taxon>
        <taxon>Methanobacteriati</taxon>
        <taxon>Methanobacteriota</taxon>
        <taxon>Stenosarchaea group</taxon>
        <taxon>Halobacteria</taxon>
        <taxon>Halobacteriales</taxon>
        <taxon>Haloarculaceae</taxon>
        <taxon>Haloarcula</taxon>
    </lineage>
</organism>
<keyword evidence="2" id="KW-0614">Plasmid</keyword>
<evidence type="ECO:0008006" key="4">
    <source>
        <dbReference type="Google" id="ProtNLM"/>
    </source>
</evidence>
<dbReference type="SUPFAM" id="SSF143011">
    <property type="entry name" value="RelE-like"/>
    <property type="match status" value="1"/>
</dbReference>
<evidence type="ECO:0000313" key="2">
    <source>
        <dbReference type="EMBL" id="AUG49578.1"/>
    </source>
</evidence>
<dbReference type="Pfam" id="PF05016">
    <property type="entry name" value="ParE_toxin"/>
    <property type="match status" value="1"/>
</dbReference>
<dbReference type="EMBL" id="CP019157">
    <property type="protein sequence ID" value="AUG49578.1"/>
    <property type="molecule type" value="Genomic_DNA"/>
</dbReference>
<evidence type="ECO:0000313" key="3">
    <source>
        <dbReference type="Proteomes" id="UP000242917"/>
    </source>
</evidence>
<dbReference type="InterPro" id="IPR007712">
    <property type="entry name" value="RelE/ParE_toxin"/>
</dbReference>
<accession>A0A2H5A4A6</accession>
<name>A0A2H5A4A6_9EURY</name>